<organism evidence="1 2">
    <name type="scientific">Siccirubricoccus deserti</name>
    <dbReference type="NCBI Taxonomy" id="2013562"/>
    <lineage>
        <taxon>Bacteria</taxon>
        <taxon>Pseudomonadati</taxon>
        <taxon>Pseudomonadota</taxon>
        <taxon>Alphaproteobacteria</taxon>
        <taxon>Acetobacterales</taxon>
        <taxon>Roseomonadaceae</taxon>
        <taxon>Siccirubricoccus</taxon>
    </lineage>
</organism>
<dbReference type="SUPFAM" id="SSF53756">
    <property type="entry name" value="UDP-Glycosyltransferase/glycogen phosphorylase"/>
    <property type="match status" value="1"/>
</dbReference>
<proteinExistence type="predicted"/>
<accession>A0A9X0UBN9</accession>
<dbReference type="Proteomes" id="UP000600101">
    <property type="component" value="Unassembled WGS sequence"/>
</dbReference>
<name>A0A9X0UBN9_9PROT</name>
<evidence type="ECO:0000313" key="2">
    <source>
        <dbReference type="Proteomes" id="UP000600101"/>
    </source>
</evidence>
<dbReference type="GO" id="GO:0016757">
    <property type="term" value="F:glycosyltransferase activity"/>
    <property type="evidence" value="ECO:0007669"/>
    <property type="project" value="TreeGrafter"/>
</dbReference>
<sequence>MRIRFVLSHAGSRLYGEIREGMVAQALARLGHDVAIYRMSGEPAMRTESFGGLVPVSYFPVANDGAPWPQLVSPALIGQLAAEPPDIVLFKGIGYDIVPLALDLLAPTTRVGLILGGIAVDPILARVDFVLAESEDQIAAIHAALGRPLPCRPLAKYIDWAAADAAHAAAEEPLYELVNVGKFEPRKNQIGLRPFFDRHRLAMIGEGETFEAVAAAAAGQPQVHLLGLLENAEVLRVLARSRLMVHSSIWEGVPRTILESLACGTPAIAFGFAVQDRFAGTDAVRLVPRDGLEAAVEALLADSVGLRALRKEARRYALARHGPHRLAEAAGDILALAAAG</sequence>
<keyword evidence="2" id="KW-1185">Reference proteome</keyword>
<protein>
    <submittedName>
        <fullName evidence="1">Glycosyltransferase family 4 protein</fullName>
    </submittedName>
</protein>
<dbReference type="Pfam" id="PF13692">
    <property type="entry name" value="Glyco_trans_1_4"/>
    <property type="match status" value="1"/>
</dbReference>
<dbReference type="AlphaFoldDB" id="A0A9X0UBN9"/>
<comment type="caution">
    <text evidence="1">The sequence shown here is derived from an EMBL/GenBank/DDBJ whole genome shotgun (WGS) entry which is preliminary data.</text>
</comment>
<dbReference type="Gene3D" id="3.40.50.2000">
    <property type="entry name" value="Glycogen Phosphorylase B"/>
    <property type="match status" value="2"/>
</dbReference>
<dbReference type="PANTHER" id="PTHR45947">
    <property type="entry name" value="SULFOQUINOVOSYL TRANSFERASE SQD2"/>
    <property type="match status" value="1"/>
</dbReference>
<reference evidence="1" key="1">
    <citation type="submission" date="2020-08" db="EMBL/GenBank/DDBJ databases">
        <authorList>
            <person name="Hu Y."/>
            <person name="Nguyen S.V."/>
            <person name="Li F."/>
            <person name="Fanning S."/>
        </authorList>
    </citation>
    <scope>NUCLEOTIDE SEQUENCE</scope>
    <source>
        <strain evidence="1">SYSU D8009</strain>
    </source>
</reference>
<dbReference type="PANTHER" id="PTHR45947:SF3">
    <property type="entry name" value="SULFOQUINOVOSYL TRANSFERASE SQD2"/>
    <property type="match status" value="1"/>
</dbReference>
<gene>
    <name evidence="1" type="ORF">H7965_02590</name>
</gene>
<dbReference type="EMBL" id="JACOMF010000002">
    <property type="protein sequence ID" value="MBC4014199.1"/>
    <property type="molecule type" value="Genomic_DNA"/>
</dbReference>
<dbReference type="RefSeq" id="WP_186768969.1">
    <property type="nucleotide sequence ID" value="NZ_JACOMF010000002.1"/>
</dbReference>
<evidence type="ECO:0000313" key="1">
    <source>
        <dbReference type="EMBL" id="MBC4014199.1"/>
    </source>
</evidence>
<dbReference type="InterPro" id="IPR050194">
    <property type="entry name" value="Glycosyltransferase_grp1"/>
</dbReference>